<evidence type="ECO:0000256" key="1">
    <source>
        <dbReference type="SAM" id="SignalP"/>
    </source>
</evidence>
<keyword evidence="3" id="KW-0378">Hydrolase</keyword>
<dbReference type="InterPro" id="IPR050228">
    <property type="entry name" value="Carboxylesterase_BioH"/>
</dbReference>
<keyword evidence="1" id="KW-0732">Signal</keyword>
<feature type="chain" id="PRO_5046369313" evidence="1">
    <location>
        <begin position="23"/>
        <end position="289"/>
    </location>
</feature>
<feature type="domain" description="AB hydrolase-1" evidence="2">
    <location>
        <begin position="38"/>
        <end position="190"/>
    </location>
</feature>
<dbReference type="Gene3D" id="3.40.50.1820">
    <property type="entry name" value="alpha/beta hydrolase"/>
    <property type="match status" value="1"/>
</dbReference>
<name>A0ABY7TFK2_9SPHN</name>
<evidence type="ECO:0000313" key="4">
    <source>
        <dbReference type="Proteomes" id="UP001220395"/>
    </source>
</evidence>
<dbReference type="SUPFAM" id="SSF53474">
    <property type="entry name" value="alpha/beta-Hydrolases"/>
    <property type="match status" value="1"/>
</dbReference>
<dbReference type="InterPro" id="IPR000073">
    <property type="entry name" value="AB_hydrolase_1"/>
</dbReference>
<dbReference type="RefSeq" id="WP_273685964.1">
    <property type="nucleotide sequence ID" value="NZ_CP117411.1"/>
</dbReference>
<evidence type="ECO:0000313" key="3">
    <source>
        <dbReference type="EMBL" id="WCT72016.1"/>
    </source>
</evidence>
<organism evidence="3 4">
    <name type="scientific">Sphingomonas naphthae</name>
    <dbReference type="NCBI Taxonomy" id="1813468"/>
    <lineage>
        <taxon>Bacteria</taxon>
        <taxon>Pseudomonadati</taxon>
        <taxon>Pseudomonadota</taxon>
        <taxon>Alphaproteobacteria</taxon>
        <taxon>Sphingomonadales</taxon>
        <taxon>Sphingomonadaceae</taxon>
        <taxon>Sphingomonas</taxon>
    </lineage>
</organism>
<gene>
    <name evidence="3" type="ORF">PQ455_10180</name>
</gene>
<accession>A0ABY7TFK2</accession>
<reference evidence="3 4" key="1">
    <citation type="submission" date="2023-02" db="EMBL/GenBank/DDBJ databases">
        <title>Genome sequence of Sphingomonas naphthae.</title>
        <authorList>
            <person name="Kim S."/>
            <person name="Heo J."/>
            <person name="Kwon S.-W."/>
        </authorList>
    </citation>
    <scope>NUCLEOTIDE SEQUENCE [LARGE SCALE GENOMIC DNA]</scope>
    <source>
        <strain evidence="3 4">KACC 18716</strain>
    </source>
</reference>
<sequence>MRPLQWFAALFALVFLAGHALAAPTRFTVEVSGKGPDVILIPGLASSADVLRPTAKRLAANHRVHLIQVAGFAGAPVAGNGGEGPVVAPLAEEIAAYITASKLTAPAVIGHSMGAETGLMLAERHPALVGRLLAVDALPFFPLVMNPAATVETVAPQAALFRDRMAAATPGQWAAMQTAGMARYIKTEAARPGPIREAVASDKSVVARAAYELMTTDLRPDLARVTVPVTVLYAYDPVYGVGAEVIDALYAGAYAGTAKLTLKRIDGSFHFIMLDQPAAFDAAVDAFLK</sequence>
<dbReference type="PANTHER" id="PTHR43194:SF5">
    <property type="entry name" value="PIMELOYL-[ACYL-CARRIER PROTEIN] METHYL ESTER ESTERASE"/>
    <property type="match status" value="1"/>
</dbReference>
<dbReference type="Proteomes" id="UP001220395">
    <property type="component" value="Chromosome"/>
</dbReference>
<dbReference type="EMBL" id="CP117411">
    <property type="protein sequence ID" value="WCT72016.1"/>
    <property type="molecule type" value="Genomic_DNA"/>
</dbReference>
<dbReference type="GO" id="GO:0016787">
    <property type="term" value="F:hydrolase activity"/>
    <property type="evidence" value="ECO:0007669"/>
    <property type="project" value="UniProtKB-KW"/>
</dbReference>
<dbReference type="PANTHER" id="PTHR43194">
    <property type="entry name" value="HYDROLASE ALPHA/BETA FOLD FAMILY"/>
    <property type="match status" value="1"/>
</dbReference>
<feature type="signal peptide" evidence="1">
    <location>
        <begin position="1"/>
        <end position="22"/>
    </location>
</feature>
<keyword evidence="4" id="KW-1185">Reference proteome</keyword>
<dbReference type="InterPro" id="IPR029058">
    <property type="entry name" value="AB_hydrolase_fold"/>
</dbReference>
<proteinExistence type="predicted"/>
<dbReference type="Pfam" id="PF00561">
    <property type="entry name" value="Abhydrolase_1"/>
    <property type="match status" value="1"/>
</dbReference>
<protein>
    <submittedName>
        <fullName evidence="3">Alpha/beta hydrolase</fullName>
    </submittedName>
</protein>
<evidence type="ECO:0000259" key="2">
    <source>
        <dbReference type="Pfam" id="PF00561"/>
    </source>
</evidence>